<proteinExistence type="predicted"/>
<gene>
    <name evidence="2" type="ORF">J2S67_000130</name>
</gene>
<reference evidence="2" key="1">
    <citation type="submission" date="2023-07" db="EMBL/GenBank/DDBJ databases">
        <title>Sequencing the genomes of 1000 actinobacteria strains.</title>
        <authorList>
            <person name="Klenk H.-P."/>
        </authorList>
    </citation>
    <scope>NUCLEOTIDE SEQUENCE</scope>
    <source>
        <strain evidence="2">DSM 13068</strain>
    </source>
</reference>
<evidence type="ECO:0000313" key="2">
    <source>
        <dbReference type="EMBL" id="MDR7292862.1"/>
    </source>
</evidence>
<accession>A0ABU1YWY8</accession>
<evidence type="ECO:0000256" key="1">
    <source>
        <dbReference type="SAM" id="MobiDB-lite"/>
    </source>
</evidence>
<feature type="compositionally biased region" description="Low complexity" evidence="1">
    <location>
        <begin position="13"/>
        <end position="25"/>
    </location>
</feature>
<dbReference type="Proteomes" id="UP001180715">
    <property type="component" value="Unassembled WGS sequence"/>
</dbReference>
<sequence length="34" mass="3497">MNRSLAGDDSADDGAVANDSDANNSLIANHSHLQ</sequence>
<keyword evidence="3" id="KW-1185">Reference proteome</keyword>
<name>A0ABU1YWY8_9MICC</name>
<comment type="caution">
    <text evidence="2">The sequence shown here is derived from an EMBL/GenBank/DDBJ whole genome shotgun (WGS) entry which is preliminary data.</text>
</comment>
<organism evidence="2 3">
    <name type="scientific">Pseudoglutamicibacter albus</name>
    <dbReference type="NCBI Taxonomy" id="98671"/>
    <lineage>
        <taxon>Bacteria</taxon>
        <taxon>Bacillati</taxon>
        <taxon>Actinomycetota</taxon>
        <taxon>Actinomycetes</taxon>
        <taxon>Micrococcales</taxon>
        <taxon>Micrococcaceae</taxon>
        <taxon>Pseudoglutamicibacter</taxon>
    </lineage>
</organism>
<protein>
    <submittedName>
        <fullName evidence="2">Uncharacterized protein</fullName>
    </submittedName>
</protein>
<evidence type="ECO:0000313" key="3">
    <source>
        <dbReference type="Proteomes" id="UP001180715"/>
    </source>
</evidence>
<dbReference type="EMBL" id="JAVDXX010000001">
    <property type="protein sequence ID" value="MDR7292862.1"/>
    <property type="molecule type" value="Genomic_DNA"/>
</dbReference>
<feature type="region of interest" description="Disordered" evidence="1">
    <location>
        <begin position="1"/>
        <end position="34"/>
    </location>
</feature>